<sequence length="149" mass="16742">MTLALSSTADPDGTRIGEIASTGCMLHQWEPLACSDGTWHQMKFVRRNNRQLHKATIRKGGLRQRNTAPKYVRGFRLFDCVRYQGKSCFVFGRRSTGYFDLRKLDGTKVHASASARHLTLMQRASACLIERRSGIPPTAEPVDILPPKP</sequence>
<proteinExistence type="predicted"/>
<dbReference type="AlphaFoldDB" id="A0A4P6JSW8"/>
<dbReference type="KEGG" id="kbs:EPA93_21155"/>
<gene>
    <name evidence="1" type="ORF">EPA93_21155</name>
</gene>
<dbReference type="OrthoDB" id="172611at2"/>
<dbReference type="RefSeq" id="WP_129889423.1">
    <property type="nucleotide sequence ID" value="NZ_CP035758.1"/>
</dbReference>
<protein>
    <submittedName>
        <fullName evidence="1">Uncharacterized protein</fullName>
    </submittedName>
</protein>
<accession>A0A4P6JSW8</accession>
<dbReference type="EMBL" id="CP035758">
    <property type="protein sequence ID" value="QBD78370.1"/>
    <property type="molecule type" value="Genomic_DNA"/>
</dbReference>
<organism evidence="1 2">
    <name type="scientific">Ktedonosporobacter rubrisoli</name>
    <dbReference type="NCBI Taxonomy" id="2509675"/>
    <lineage>
        <taxon>Bacteria</taxon>
        <taxon>Bacillati</taxon>
        <taxon>Chloroflexota</taxon>
        <taxon>Ktedonobacteria</taxon>
        <taxon>Ktedonobacterales</taxon>
        <taxon>Ktedonosporobacteraceae</taxon>
        <taxon>Ktedonosporobacter</taxon>
    </lineage>
</organism>
<keyword evidence="2" id="KW-1185">Reference proteome</keyword>
<dbReference type="Proteomes" id="UP000290365">
    <property type="component" value="Chromosome"/>
</dbReference>
<reference evidence="1 2" key="1">
    <citation type="submission" date="2019-01" db="EMBL/GenBank/DDBJ databases">
        <title>Ktedonosporobacter rubrisoli SCAWS-G2.</title>
        <authorList>
            <person name="Huang Y."/>
            <person name="Yan B."/>
        </authorList>
    </citation>
    <scope>NUCLEOTIDE SEQUENCE [LARGE SCALE GENOMIC DNA]</scope>
    <source>
        <strain evidence="1 2">SCAWS-G2</strain>
    </source>
</reference>
<name>A0A4P6JSW8_KTERU</name>
<evidence type="ECO:0000313" key="2">
    <source>
        <dbReference type="Proteomes" id="UP000290365"/>
    </source>
</evidence>
<evidence type="ECO:0000313" key="1">
    <source>
        <dbReference type="EMBL" id="QBD78370.1"/>
    </source>
</evidence>